<dbReference type="EMBL" id="NBWZ01000002">
    <property type="protein sequence ID" value="RFA06544.1"/>
    <property type="molecule type" value="Genomic_DNA"/>
</dbReference>
<sequence>MMRRRIRKLSTQMFLAHLAILTASTAIGFLLFTATARGHLDDEYQARAASIAETFAQDDSVQSCLDSRDQKCDAHVQELAMVTAAETGSAFVVVIDANSVRVSHPNQALIGKPVSEPLVATDGQVHLRVDNGATGTTANAIAPLYSAERVFIGEVSVGIREDSVSSALLAQLPSYGVWFIVMLLLGGMASFGLSALLKKRTFGLELDEIARLLQEREATLHGIREGVIAIDPNGRISVNNDEAQRLLHLADNVVGHRVEDVLPPGPVRDALTGTSVVTDQIVLTDDYWLVVNRMPVTISGHPHGVVVTLQDRTIVEALTVELDGERSLTESMRAQQHEFSNRIHGIAGLLELGRAEEALEYVHEIQGTAADLDQTLRTRIAAPQLIGLMLGKAAEANERGIQLTIDPATSVGAVPDRVQALTTILGNLIDNAFDAVAAHPAPRRVLISIVETADELRILVNDNGPGIAETDVSQLFRNGFTTKRGSLVRHSGLGLSLVERTVLNLGGTISVNVAPGATFLIVLPRSAVPSPAAEVRS</sequence>
<dbReference type="InterPro" id="IPR039506">
    <property type="entry name" value="SPOB_a"/>
</dbReference>
<dbReference type="InterPro" id="IPR000014">
    <property type="entry name" value="PAS"/>
</dbReference>
<keyword evidence="4" id="KW-1003">Cell membrane</keyword>
<dbReference type="PANTHER" id="PTHR43547">
    <property type="entry name" value="TWO-COMPONENT HISTIDINE KINASE"/>
    <property type="match status" value="1"/>
</dbReference>
<reference evidence="16 17" key="1">
    <citation type="submission" date="2017-04" db="EMBL/GenBank/DDBJ databases">
        <title>Comparative genome analysis of Subtercola boreus.</title>
        <authorList>
            <person name="Cho Y.-J."/>
            <person name="Cho A."/>
            <person name="Kim O.-S."/>
            <person name="Lee J.-I."/>
        </authorList>
    </citation>
    <scope>NUCLEOTIDE SEQUENCE [LARGE SCALE GENOMIC DNA]</scope>
    <source>
        <strain evidence="16 17">K300</strain>
    </source>
</reference>
<evidence type="ECO:0000256" key="3">
    <source>
        <dbReference type="ARBA" id="ARBA00012438"/>
    </source>
</evidence>
<dbReference type="EC" id="2.7.13.3" evidence="3"/>
<dbReference type="CDD" id="cd00130">
    <property type="entry name" value="PAS"/>
    <property type="match status" value="1"/>
</dbReference>
<keyword evidence="12" id="KW-0902">Two-component regulatory system</keyword>
<keyword evidence="11 14" id="KW-1133">Transmembrane helix</keyword>
<dbReference type="InterPro" id="IPR035965">
    <property type="entry name" value="PAS-like_dom_sf"/>
</dbReference>
<evidence type="ECO:0000256" key="14">
    <source>
        <dbReference type="SAM" id="Phobius"/>
    </source>
</evidence>
<proteinExistence type="predicted"/>
<comment type="caution">
    <text evidence="16">The sequence shown here is derived from an EMBL/GenBank/DDBJ whole genome shotgun (WGS) entry which is preliminary data.</text>
</comment>
<evidence type="ECO:0000256" key="4">
    <source>
        <dbReference type="ARBA" id="ARBA00022475"/>
    </source>
</evidence>
<evidence type="ECO:0000256" key="9">
    <source>
        <dbReference type="ARBA" id="ARBA00022777"/>
    </source>
</evidence>
<dbReference type="InterPro" id="IPR016120">
    <property type="entry name" value="Sig_transdc_His_kin_SpoOB"/>
</dbReference>
<accession>A0A3E0V9Y1</accession>
<keyword evidence="7 14" id="KW-0812">Transmembrane</keyword>
<dbReference type="SUPFAM" id="SSF55874">
    <property type="entry name" value="ATPase domain of HSP90 chaperone/DNA topoisomerase II/histidine kinase"/>
    <property type="match status" value="1"/>
</dbReference>
<keyword evidence="5" id="KW-0597">Phosphoprotein</keyword>
<evidence type="ECO:0000256" key="12">
    <source>
        <dbReference type="ARBA" id="ARBA00023012"/>
    </source>
</evidence>
<name>A0A3E0V9Y1_9MICO</name>
<feature type="transmembrane region" description="Helical" evidence="14">
    <location>
        <begin position="175"/>
        <end position="197"/>
    </location>
</feature>
<dbReference type="SUPFAM" id="SSF103190">
    <property type="entry name" value="Sensory domain-like"/>
    <property type="match status" value="1"/>
</dbReference>
<evidence type="ECO:0000256" key="7">
    <source>
        <dbReference type="ARBA" id="ARBA00022692"/>
    </source>
</evidence>
<keyword evidence="17" id="KW-1185">Reference proteome</keyword>
<dbReference type="Pfam" id="PF14689">
    <property type="entry name" value="SPOB_a"/>
    <property type="match status" value="1"/>
</dbReference>
<dbReference type="PANTHER" id="PTHR43547:SF10">
    <property type="entry name" value="SENSOR HISTIDINE KINASE DCUS"/>
    <property type="match status" value="1"/>
</dbReference>
<dbReference type="Pfam" id="PF02518">
    <property type="entry name" value="HATPase_c"/>
    <property type="match status" value="1"/>
</dbReference>
<dbReference type="Pfam" id="PF00989">
    <property type="entry name" value="PAS"/>
    <property type="match status" value="1"/>
</dbReference>
<evidence type="ECO:0000259" key="15">
    <source>
        <dbReference type="PROSITE" id="PS50109"/>
    </source>
</evidence>
<dbReference type="InterPro" id="IPR036890">
    <property type="entry name" value="HATPase_C_sf"/>
</dbReference>
<dbReference type="GO" id="GO:0006355">
    <property type="term" value="P:regulation of DNA-templated transcription"/>
    <property type="evidence" value="ECO:0007669"/>
    <property type="project" value="InterPro"/>
</dbReference>
<dbReference type="GO" id="GO:0000155">
    <property type="term" value="F:phosphorelay sensor kinase activity"/>
    <property type="evidence" value="ECO:0007669"/>
    <property type="project" value="InterPro"/>
</dbReference>
<evidence type="ECO:0000313" key="16">
    <source>
        <dbReference type="EMBL" id="RFA06544.1"/>
    </source>
</evidence>
<keyword evidence="13 14" id="KW-0472">Membrane</keyword>
<dbReference type="SMART" id="SM00387">
    <property type="entry name" value="HATPase_c"/>
    <property type="match status" value="1"/>
</dbReference>
<keyword evidence="9" id="KW-0418">Kinase</keyword>
<evidence type="ECO:0000256" key="6">
    <source>
        <dbReference type="ARBA" id="ARBA00022679"/>
    </source>
</evidence>
<dbReference type="InterPro" id="IPR033463">
    <property type="entry name" value="sCache_3"/>
</dbReference>
<keyword evidence="10" id="KW-0067">ATP-binding</keyword>
<evidence type="ECO:0000256" key="8">
    <source>
        <dbReference type="ARBA" id="ARBA00022741"/>
    </source>
</evidence>
<dbReference type="SUPFAM" id="SSF55890">
    <property type="entry name" value="Sporulation response regulatory protein Spo0B"/>
    <property type="match status" value="1"/>
</dbReference>
<dbReference type="GO" id="GO:0005524">
    <property type="term" value="F:ATP binding"/>
    <property type="evidence" value="ECO:0007669"/>
    <property type="project" value="UniProtKB-KW"/>
</dbReference>
<evidence type="ECO:0000256" key="5">
    <source>
        <dbReference type="ARBA" id="ARBA00022553"/>
    </source>
</evidence>
<dbReference type="GO" id="GO:0005886">
    <property type="term" value="C:plasma membrane"/>
    <property type="evidence" value="ECO:0007669"/>
    <property type="project" value="UniProtKB-SubCell"/>
</dbReference>
<organism evidence="16 17">
    <name type="scientific">Subtercola boreus</name>
    <dbReference type="NCBI Taxonomy" id="120213"/>
    <lineage>
        <taxon>Bacteria</taxon>
        <taxon>Bacillati</taxon>
        <taxon>Actinomycetota</taxon>
        <taxon>Actinomycetes</taxon>
        <taxon>Micrococcales</taxon>
        <taxon>Microbacteriaceae</taxon>
        <taxon>Subtercola</taxon>
    </lineage>
</organism>
<feature type="domain" description="Histidine kinase" evidence="15">
    <location>
        <begin position="334"/>
        <end position="527"/>
    </location>
</feature>
<dbReference type="PRINTS" id="PR00344">
    <property type="entry name" value="BCTRLSENSOR"/>
</dbReference>
<dbReference type="AlphaFoldDB" id="A0A3E0V9Y1"/>
<dbReference type="InterPro" id="IPR003594">
    <property type="entry name" value="HATPase_dom"/>
</dbReference>
<evidence type="ECO:0000256" key="1">
    <source>
        <dbReference type="ARBA" id="ARBA00000085"/>
    </source>
</evidence>
<dbReference type="InterPro" id="IPR029151">
    <property type="entry name" value="Sensor-like_sf"/>
</dbReference>
<dbReference type="SUPFAM" id="SSF55785">
    <property type="entry name" value="PYP-like sensor domain (PAS domain)"/>
    <property type="match status" value="1"/>
</dbReference>
<dbReference type="InterPro" id="IPR005467">
    <property type="entry name" value="His_kinase_dom"/>
</dbReference>
<gene>
    <name evidence="16" type="ORF">B7R54_19465</name>
</gene>
<comment type="subcellular location">
    <subcellularLocation>
        <location evidence="2">Cell membrane</location>
        <topology evidence="2">Multi-pass membrane protein</topology>
    </subcellularLocation>
</comment>
<evidence type="ECO:0000256" key="13">
    <source>
        <dbReference type="ARBA" id="ARBA00023136"/>
    </source>
</evidence>
<evidence type="ECO:0000313" key="17">
    <source>
        <dbReference type="Proteomes" id="UP000256486"/>
    </source>
</evidence>
<dbReference type="Proteomes" id="UP000256486">
    <property type="component" value="Unassembled WGS sequence"/>
</dbReference>
<dbReference type="Gene3D" id="3.30.450.20">
    <property type="entry name" value="PAS domain"/>
    <property type="match status" value="2"/>
</dbReference>
<keyword evidence="8" id="KW-0547">Nucleotide-binding</keyword>
<protein>
    <recommendedName>
        <fullName evidence="3">histidine kinase</fullName>
        <ecNumber evidence="3">2.7.13.3</ecNumber>
    </recommendedName>
</protein>
<evidence type="ECO:0000256" key="10">
    <source>
        <dbReference type="ARBA" id="ARBA00022840"/>
    </source>
</evidence>
<comment type="catalytic activity">
    <reaction evidence="1">
        <text>ATP + protein L-histidine = ADP + protein N-phospho-L-histidine.</text>
        <dbReference type="EC" id="2.7.13.3"/>
    </reaction>
</comment>
<dbReference type="Pfam" id="PF17203">
    <property type="entry name" value="sCache_3_2"/>
    <property type="match status" value="1"/>
</dbReference>
<dbReference type="InterPro" id="IPR004358">
    <property type="entry name" value="Sig_transdc_His_kin-like_C"/>
</dbReference>
<evidence type="ECO:0000256" key="11">
    <source>
        <dbReference type="ARBA" id="ARBA00022989"/>
    </source>
</evidence>
<dbReference type="Gene3D" id="1.10.287.130">
    <property type="match status" value="1"/>
</dbReference>
<dbReference type="InterPro" id="IPR013767">
    <property type="entry name" value="PAS_fold"/>
</dbReference>
<keyword evidence="6" id="KW-0808">Transferase</keyword>
<dbReference type="Gene3D" id="3.30.565.10">
    <property type="entry name" value="Histidine kinase-like ATPase, C-terminal domain"/>
    <property type="match status" value="1"/>
</dbReference>
<evidence type="ECO:0000256" key="2">
    <source>
        <dbReference type="ARBA" id="ARBA00004651"/>
    </source>
</evidence>
<dbReference type="PROSITE" id="PS50109">
    <property type="entry name" value="HIS_KIN"/>
    <property type="match status" value="1"/>
</dbReference>